<proteinExistence type="predicted"/>
<evidence type="ECO:0000313" key="2">
    <source>
        <dbReference type="Proteomes" id="UP000269396"/>
    </source>
</evidence>
<name>A0A183P7R1_9TREM</name>
<dbReference type="EMBL" id="UZAL01030529">
    <property type="protein sequence ID" value="VDP54287.1"/>
    <property type="molecule type" value="Genomic_DNA"/>
</dbReference>
<keyword evidence="2" id="KW-1185">Reference proteome</keyword>
<protein>
    <submittedName>
        <fullName evidence="1">Uncharacterized protein</fullName>
    </submittedName>
</protein>
<reference evidence="1 2" key="1">
    <citation type="submission" date="2018-11" db="EMBL/GenBank/DDBJ databases">
        <authorList>
            <consortium name="Pathogen Informatics"/>
        </authorList>
    </citation>
    <scope>NUCLEOTIDE SEQUENCE [LARGE SCALE GENOMIC DNA]</scope>
    <source>
        <strain>Denwood</strain>
        <strain evidence="2">Zambia</strain>
    </source>
</reference>
<dbReference type="Proteomes" id="UP000269396">
    <property type="component" value="Unassembled WGS sequence"/>
</dbReference>
<gene>
    <name evidence="1" type="ORF">SMTD_LOCUS10397</name>
</gene>
<accession>A0A183P7R1</accession>
<organism evidence="1 2">
    <name type="scientific">Schistosoma mattheei</name>
    <dbReference type="NCBI Taxonomy" id="31246"/>
    <lineage>
        <taxon>Eukaryota</taxon>
        <taxon>Metazoa</taxon>
        <taxon>Spiralia</taxon>
        <taxon>Lophotrochozoa</taxon>
        <taxon>Platyhelminthes</taxon>
        <taxon>Trematoda</taxon>
        <taxon>Digenea</taxon>
        <taxon>Strigeidida</taxon>
        <taxon>Schistosomatoidea</taxon>
        <taxon>Schistosomatidae</taxon>
        <taxon>Schistosoma</taxon>
    </lineage>
</organism>
<dbReference type="AlphaFoldDB" id="A0A183P7R1"/>
<evidence type="ECO:0000313" key="1">
    <source>
        <dbReference type="EMBL" id="VDP54287.1"/>
    </source>
</evidence>
<sequence length="60" mass="7037">MPEHRLSRHIMWTSVGDGWKKARDGQTKTWHQFTKSLTSDLSHVGGCRLLGWSSRDYRNH</sequence>